<dbReference type="PATRIC" id="fig|1178515.4.peg.1479"/>
<dbReference type="KEGG" id="pswu:SY83_07400"/>
<protein>
    <recommendedName>
        <fullName evidence="3">DUF2140 domain-containing protein</fullName>
    </recommendedName>
</protein>
<dbReference type="AlphaFoldDB" id="A0A172TGE3"/>
<organism evidence="1 2">
    <name type="scientific">Paenibacillus swuensis</name>
    <dbReference type="NCBI Taxonomy" id="1178515"/>
    <lineage>
        <taxon>Bacteria</taxon>
        <taxon>Bacillati</taxon>
        <taxon>Bacillota</taxon>
        <taxon>Bacilli</taxon>
        <taxon>Bacillales</taxon>
        <taxon>Paenibacillaceae</taxon>
        <taxon>Paenibacillus</taxon>
    </lineage>
</organism>
<evidence type="ECO:0000313" key="1">
    <source>
        <dbReference type="EMBL" id="ANE46135.1"/>
    </source>
</evidence>
<dbReference type="EMBL" id="CP011388">
    <property type="protein sequence ID" value="ANE46135.1"/>
    <property type="molecule type" value="Genomic_DNA"/>
</dbReference>
<proteinExistence type="predicted"/>
<dbReference type="STRING" id="1178515.SY83_07400"/>
<gene>
    <name evidence="1" type="ORF">SY83_07400</name>
</gene>
<evidence type="ECO:0008006" key="3">
    <source>
        <dbReference type="Google" id="ProtNLM"/>
    </source>
</evidence>
<dbReference type="RefSeq" id="WP_068605605.1">
    <property type="nucleotide sequence ID" value="NZ_CP011388.1"/>
</dbReference>
<accession>A0A172TGE3</accession>
<evidence type="ECO:0000313" key="2">
    <source>
        <dbReference type="Proteomes" id="UP000076927"/>
    </source>
</evidence>
<sequence>MKKAGIGLLSLFIVVALAGASMLYYIRPEKALDLSYDPLSLESKVMGMVQQRKLEMTITEPELNNLLKEWLSLRPLLSESWEITGAEGSLAGTIYTVNANLLYANRIPVNAVVRYQLVWASPDLVAEPLSIHLKDLKLSAQDLGLDPIVIPVGQQLPPGLNVKKVTFGDNNVTIRFGIRLFNAF</sequence>
<name>A0A172TGE3_9BACL</name>
<dbReference type="OrthoDB" id="2664080at2"/>
<dbReference type="Proteomes" id="UP000076927">
    <property type="component" value="Chromosome"/>
</dbReference>
<reference evidence="1 2" key="1">
    <citation type="submission" date="2015-01" db="EMBL/GenBank/DDBJ databases">
        <title>Paenibacillus swuensis/DY6/whole genome sequencing.</title>
        <authorList>
            <person name="Kim M.K."/>
            <person name="Srinivasan S."/>
            <person name="Lee J.-J."/>
        </authorList>
    </citation>
    <scope>NUCLEOTIDE SEQUENCE [LARGE SCALE GENOMIC DNA]</scope>
    <source>
        <strain evidence="1 2">DY6</strain>
    </source>
</reference>
<keyword evidence="2" id="KW-1185">Reference proteome</keyword>